<protein>
    <submittedName>
        <fullName evidence="1">Uncharacterized protein</fullName>
    </submittedName>
</protein>
<gene>
    <name evidence="1" type="ORF">T12_6670</name>
</gene>
<comment type="caution">
    <text evidence="1">The sequence shown here is derived from an EMBL/GenBank/DDBJ whole genome shotgun (WGS) entry which is preliminary data.</text>
</comment>
<keyword evidence="2" id="KW-1185">Reference proteome</keyword>
<reference evidence="1 2" key="1">
    <citation type="submission" date="2015-01" db="EMBL/GenBank/DDBJ databases">
        <title>Evolution of Trichinella species and genotypes.</title>
        <authorList>
            <person name="Korhonen P.K."/>
            <person name="Edoardo P."/>
            <person name="Giuseppe L.R."/>
            <person name="Gasser R.B."/>
        </authorList>
    </citation>
    <scope>NUCLEOTIDE SEQUENCE [LARGE SCALE GENOMIC DNA]</scope>
    <source>
        <strain evidence="1">ISS2496</strain>
    </source>
</reference>
<dbReference type="EMBL" id="JYDQ01003862">
    <property type="protein sequence ID" value="KRY02414.1"/>
    <property type="molecule type" value="Genomic_DNA"/>
</dbReference>
<proteinExistence type="predicted"/>
<accession>A0A0V0YQA1</accession>
<dbReference type="AlphaFoldDB" id="A0A0V0YQA1"/>
<organism evidence="1 2">
    <name type="scientific">Trichinella patagoniensis</name>
    <dbReference type="NCBI Taxonomy" id="990121"/>
    <lineage>
        <taxon>Eukaryota</taxon>
        <taxon>Metazoa</taxon>
        <taxon>Ecdysozoa</taxon>
        <taxon>Nematoda</taxon>
        <taxon>Enoplea</taxon>
        <taxon>Dorylaimia</taxon>
        <taxon>Trichinellida</taxon>
        <taxon>Trichinellidae</taxon>
        <taxon>Trichinella</taxon>
    </lineage>
</organism>
<dbReference type="Proteomes" id="UP000054783">
    <property type="component" value="Unassembled WGS sequence"/>
</dbReference>
<evidence type="ECO:0000313" key="2">
    <source>
        <dbReference type="Proteomes" id="UP000054783"/>
    </source>
</evidence>
<sequence>MLPLATELEIGLDDEFESEAHVTEIIEITLI</sequence>
<evidence type="ECO:0000313" key="1">
    <source>
        <dbReference type="EMBL" id="KRY02414.1"/>
    </source>
</evidence>
<name>A0A0V0YQA1_9BILA</name>